<dbReference type="PROSITE" id="PS00018">
    <property type="entry name" value="EF_HAND_1"/>
    <property type="match status" value="1"/>
</dbReference>
<name>A0A6A4VM94_AMPAM</name>
<dbReference type="SUPFAM" id="SSF81383">
    <property type="entry name" value="F-box domain"/>
    <property type="match status" value="1"/>
</dbReference>
<comment type="caution">
    <text evidence="5">The sequence shown here is derived from an EMBL/GenBank/DDBJ whole genome shotgun (WGS) entry which is preliminary data.</text>
</comment>
<accession>A0A6A4VM94</accession>
<dbReference type="InterPro" id="IPR036047">
    <property type="entry name" value="F-box-like_dom_sf"/>
</dbReference>
<evidence type="ECO:0000256" key="2">
    <source>
        <dbReference type="ARBA" id="ARBA00022737"/>
    </source>
</evidence>
<dbReference type="Gene3D" id="1.10.238.10">
    <property type="entry name" value="EF-hand"/>
    <property type="match status" value="1"/>
</dbReference>
<dbReference type="InterPro" id="IPR011992">
    <property type="entry name" value="EF-hand-dom_pair"/>
</dbReference>
<keyword evidence="6" id="KW-1185">Reference proteome</keyword>
<keyword evidence="3" id="KW-0106">Calcium</keyword>
<protein>
    <submittedName>
        <fullName evidence="5">F-box/WD repeat-containing protein 7</fullName>
    </submittedName>
</protein>
<dbReference type="SMART" id="SM00320">
    <property type="entry name" value="WD40"/>
    <property type="match status" value="2"/>
</dbReference>
<dbReference type="PANTHER" id="PTHR44436:SF1">
    <property type="entry name" value="F-BOX_WD REPEAT-CONTAINING PROTEIN 2"/>
    <property type="match status" value="1"/>
</dbReference>
<keyword evidence="2" id="KW-0677">Repeat</keyword>
<dbReference type="Proteomes" id="UP000440578">
    <property type="component" value="Unassembled WGS sequence"/>
</dbReference>
<evidence type="ECO:0000313" key="6">
    <source>
        <dbReference type="Proteomes" id="UP000440578"/>
    </source>
</evidence>
<dbReference type="Pfam" id="PF12937">
    <property type="entry name" value="F-box-like"/>
    <property type="match status" value="1"/>
</dbReference>
<dbReference type="Gene3D" id="1.20.1280.50">
    <property type="match status" value="1"/>
</dbReference>
<dbReference type="InterPro" id="IPR001810">
    <property type="entry name" value="F-box_dom"/>
</dbReference>
<dbReference type="InterPro" id="IPR001680">
    <property type="entry name" value="WD40_rpt"/>
</dbReference>
<dbReference type="Gene3D" id="2.130.10.10">
    <property type="entry name" value="YVTN repeat-like/Quinoprotein amine dehydrogenase"/>
    <property type="match status" value="1"/>
</dbReference>
<dbReference type="InterPro" id="IPR015943">
    <property type="entry name" value="WD40/YVTN_repeat-like_dom_sf"/>
</dbReference>
<feature type="domain" description="F-box" evidence="4">
    <location>
        <begin position="91"/>
        <end position="137"/>
    </location>
</feature>
<evidence type="ECO:0000259" key="4">
    <source>
        <dbReference type="PROSITE" id="PS50181"/>
    </source>
</evidence>
<dbReference type="InterPro" id="IPR036322">
    <property type="entry name" value="WD40_repeat_dom_sf"/>
</dbReference>
<proteinExistence type="predicted"/>
<dbReference type="SUPFAM" id="SSF47473">
    <property type="entry name" value="EF-hand"/>
    <property type="match status" value="1"/>
</dbReference>
<gene>
    <name evidence="5" type="primary">FBXW7_0</name>
    <name evidence="5" type="ORF">FJT64_011384</name>
</gene>
<dbReference type="AlphaFoldDB" id="A0A6A4VM94"/>
<evidence type="ECO:0000256" key="3">
    <source>
        <dbReference type="ARBA" id="ARBA00022837"/>
    </source>
</evidence>
<dbReference type="SMART" id="SM00256">
    <property type="entry name" value="FBOX"/>
    <property type="match status" value="1"/>
</dbReference>
<dbReference type="InterPro" id="IPR018247">
    <property type="entry name" value="EF_Hand_1_Ca_BS"/>
</dbReference>
<dbReference type="PROSITE" id="PS50181">
    <property type="entry name" value="FBOX"/>
    <property type="match status" value="1"/>
</dbReference>
<dbReference type="InterPro" id="IPR042627">
    <property type="entry name" value="FBXW2"/>
</dbReference>
<dbReference type="EMBL" id="VIIS01001957">
    <property type="protein sequence ID" value="KAF0290401.1"/>
    <property type="molecule type" value="Genomic_DNA"/>
</dbReference>
<sequence length="510" mass="57688">MRDMLDRREWKTLRKEFSEDPELRRCGRRLPRYCDANNDRKIELDEWLVCVGAVEGGWLRSALCCSGPRHRRHRSSACPAYTDPSIPVGAEDLTELLPDELLLELLDHLSAADRCRAAATCRRWHRLAADPLAWRRCHRRLHLPPMSERESRLECVSHALWCRERPYVTVNGVTTDCQVPGDSVLIDWSAERALMRTSSGAGEVWSTEGHGLLCTLALEGESGCRGSLVLSAYMFGERAVTLDGNMEIRVWCLRSHRLIQILKGHGCPVISMDMDEYLVTGGAEQRLGVWRPDSGRCGGLLDDHEPAPPVLVRCSGRRAISADWYGRALIWDLPKARCIRQILTGRYACDRLSCAIIVALNRTHAVIAEHTGRVHVLNVDTGAHIKQLVVAERRLFAVALDDRTLAVAGASGSVRLWSLQDTPRLLFRVSVFMAGSYRTVLRQGLLFVQSDTLVQVYDVERRRLVQTVTMPPLARRKLSVERNKVMSVTYRGRRKEEMCFHLVKVHLGSF</sequence>
<organism evidence="5 6">
    <name type="scientific">Amphibalanus amphitrite</name>
    <name type="common">Striped barnacle</name>
    <name type="synonym">Balanus amphitrite</name>
    <dbReference type="NCBI Taxonomy" id="1232801"/>
    <lineage>
        <taxon>Eukaryota</taxon>
        <taxon>Metazoa</taxon>
        <taxon>Ecdysozoa</taxon>
        <taxon>Arthropoda</taxon>
        <taxon>Crustacea</taxon>
        <taxon>Multicrustacea</taxon>
        <taxon>Cirripedia</taxon>
        <taxon>Thoracica</taxon>
        <taxon>Thoracicalcarea</taxon>
        <taxon>Balanomorpha</taxon>
        <taxon>Balanoidea</taxon>
        <taxon>Balanidae</taxon>
        <taxon>Amphibalaninae</taxon>
        <taxon>Amphibalanus</taxon>
    </lineage>
</organism>
<dbReference type="PANTHER" id="PTHR44436">
    <property type="entry name" value="F-BOX/WD REPEAT-CONTAINING PROTEIN 2"/>
    <property type="match status" value="1"/>
</dbReference>
<dbReference type="OrthoDB" id="5986054at2759"/>
<reference evidence="5 6" key="1">
    <citation type="submission" date="2019-07" db="EMBL/GenBank/DDBJ databases">
        <title>Draft genome assembly of a fouling barnacle, Amphibalanus amphitrite (Darwin, 1854): The first reference genome for Thecostraca.</title>
        <authorList>
            <person name="Kim W."/>
        </authorList>
    </citation>
    <scope>NUCLEOTIDE SEQUENCE [LARGE SCALE GENOMIC DNA]</scope>
    <source>
        <strain evidence="5">SNU_AA5</strain>
        <tissue evidence="5">Soma without cirri and trophi</tissue>
    </source>
</reference>
<evidence type="ECO:0000313" key="5">
    <source>
        <dbReference type="EMBL" id="KAF0290401.1"/>
    </source>
</evidence>
<evidence type="ECO:0000256" key="1">
    <source>
        <dbReference type="ARBA" id="ARBA00022574"/>
    </source>
</evidence>
<keyword evidence="1" id="KW-0853">WD repeat</keyword>
<dbReference type="SUPFAM" id="SSF50978">
    <property type="entry name" value="WD40 repeat-like"/>
    <property type="match status" value="1"/>
</dbReference>